<feature type="binding site" evidence="4">
    <location>
        <position position="150"/>
    </location>
    <ligand>
        <name>substrate</name>
    </ligand>
</feature>
<dbReference type="UniPathway" id="UPA00392"/>
<dbReference type="HAMAP" id="MF_00168">
    <property type="entry name" value="Q_tRNA_Tgt"/>
    <property type="match status" value="1"/>
</dbReference>
<feature type="active site" description="Proton acceptor" evidence="4">
    <location>
        <position position="96"/>
    </location>
</feature>
<feature type="binding site" evidence="4">
    <location>
        <position position="342"/>
    </location>
    <ligand>
        <name>Zn(2+)</name>
        <dbReference type="ChEBI" id="CHEBI:29105"/>
    </ligand>
</feature>
<evidence type="ECO:0000259" key="5">
    <source>
        <dbReference type="Pfam" id="PF01702"/>
    </source>
</evidence>
<name>A0A0E2E280_TREDN</name>
<dbReference type="InterPro" id="IPR050076">
    <property type="entry name" value="ArchSynthase1/Queuine_TRR"/>
</dbReference>
<feature type="binding site" evidence="4">
    <location>
        <position position="196"/>
    </location>
    <ligand>
        <name>substrate</name>
    </ligand>
</feature>
<dbReference type="InterPro" id="IPR004803">
    <property type="entry name" value="TGT"/>
</dbReference>
<keyword evidence="1 4" id="KW-0328">Glycosyltransferase</keyword>
<dbReference type="GeneID" id="2740584"/>
<evidence type="ECO:0000256" key="1">
    <source>
        <dbReference type="ARBA" id="ARBA00022676"/>
    </source>
</evidence>
<dbReference type="Pfam" id="PF01702">
    <property type="entry name" value="TGT"/>
    <property type="match status" value="1"/>
</dbReference>
<sequence length="379" mass="43074">MKEKKEIFTLLHQDAASPARTGVLELPHGKVLTPAFMPVGTAATVKAMTKDDLDEIGFEIILANTYHLFLRPGIEVIKAAGGLHGFSDWKKNFLTDSGGFQVFSLSQLRKITEEGVKFQSHIDGSRQFLSPEIAVELQTGFNSDIQMQLDICSSFGISKTQTLADLKITMNWLDRAFAAWHNTPHEYDGALFPIVQGGFFEDLRLQSLEAILKHEPRGIAIGGLSIGEPKDLYQEYLSFTAKHIPKNKPLYVMGIGTPDYILEAVKNGVDIFDCVLPSRNARNGNLFTHEGAISIKRKEYEFDFNPIDSQCKCKVCRQYTRAYLRHLFRTKEILYSMLATYHNLAFLYSMVQDIREAIQNDSFNDYYKNFLKKYENRLD</sequence>
<protein>
    <recommendedName>
        <fullName evidence="4">Queuine tRNA-ribosyltransferase</fullName>
        <ecNumber evidence="4">2.4.2.29</ecNumber>
    </recommendedName>
    <alternativeName>
        <fullName evidence="4">Guanine insertion enzyme</fullName>
    </alternativeName>
    <alternativeName>
        <fullName evidence="4">tRNA-guanine transglycosylase</fullName>
    </alternativeName>
</protein>
<dbReference type="GO" id="GO:0008616">
    <property type="term" value="P:tRNA queuosine(34) biosynthetic process"/>
    <property type="evidence" value="ECO:0007669"/>
    <property type="project" value="UniProtKB-UniRule"/>
</dbReference>
<dbReference type="EC" id="2.4.2.29" evidence="4"/>
<dbReference type="SMR" id="A0A0E2E280"/>
<evidence type="ECO:0000256" key="4">
    <source>
        <dbReference type="HAMAP-Rule" id="MF_00168"/>
    </source>
</evidence>
<accession>A0A0E2E280</accession>
<evidence type="ECO:0000313" key="6">
    <source>
        <dbReference type="EMBL" id="EMB31472.1"/>
    </source>
</evidence>
<feature type="binding site" evidence="4">
    <location>
        <begin position="96"/>
        <end position="100"/>
    </location>
    <ligand>
        <name>substrate</name>
    </ligand>
</feature>
<organism evidence="6">
    <name type="scientific">Treponema denticola H-22</name>
    <dbReference type="NCBI Taxonomy" id="999432"/>
    <lineage>
        <taxon>Bacteria</taxon>
        <taxon>Pseudomonadati</taxon>
        <taxon>Spirochaetota</taxon>
        <taxon>Spirochaetia</taxon>
        <taxon>Spirochaetales</taxon>
        <taxon>Treponemataceae</taxon>
        <taxon>Treponema</taxon>
    </lineage>
</organism>
<evidence type="ECO:0000256" key="2">
    <source>
        <dbReference type="ARBA" id="ARBA00022679"/>
    </source>
</evidence>
<dbReference type="EMBL" id="AGDV01000020">
    <property type="protein sequence ID" value="EMB31472.1"/>
    <property type="molecule type" value="Genomic_DNA"/>
</dbReference>
<comment type="catalytic activity">
    <reaction evidence="4">
        <text>7-aminomethyl-7-carbaguanine + guanosine(34) in tRNA = 7-aminomethyl-7-carbaguanosine(34) in tRNA + guanine</text>
        <dbReference type="Rhea" id="RHEA:24104"/>
        <dbReference type="Rhea" id="RHEA-COMP:10341"/>
        <dbReference type="Rhea" id="RHEA-COMP:10342"/>
        <dbReference type="ChEBI" id="CHEBI:16235"/>
        <dbReference type="ChEBI" id="CHEBI:58703"/>
        <dbReference type="ChEBI" id="CHEBI:74269"/>
        <dbReference type="ChEBI" id="CHEBI:82833"/>
        <dbReference type="EC" id="2.4.2.29"/>
    </reaction>
</comment>
<comment type="subunit">
    <text evidence="4">Homodimer. Within each dimer, one monomer is responsible for RNA recognition and catalysis, while the other monomer binds to the replacement base PreQ1.</text>
</comment>
<keyword evidence="2 4" id="KW-0808">Transferase</keyword>
<feature type="region of interest" description="RNA binding" evidence="4">
    <location>
        <begin position="254"/>
        <end position="260"/>
    </location>
</feature>
<comment type="similarity">
    <text evidence="4">Belongs to the queuine tRNA-ribosyltransferase family.</text>
</comment>
<dbReference type="Proteomes" id="UP000011705">
    <property type="component" value="Chromosome"/>
</dbReference>
<dbReference type="InterPro" id="IPR002616">
    <property type="entry name" value="tRNA_ribo_trans-like"/>
</dbReference>
<comment type="caution">
    <text evidence="6">The sequence shown here is derived from an EMBL/GenBank/DDBJ whole genome shotgun (WGS) entry which is preliminary data.</text>
</comment>
<feature type="binding site" evidence="4">
    <location>
        <position position="313"/>
    </location>
    <ligand>
        <name>Zn(2+)</name>
        <dbReference type="ChEBI" id="CHEBI:29105"/>
    </ligand>
</feature>
<comment type="caution">
    <text evidence="4">Lacks conserved residue(s) required for the propagation of feature annotation.</text>
</comment>
<feature type="binding site" evidence="4">
    <location>
        <position position="311"/>
    </location>
    <ligand>
        <name>Zn(2+)</name>
        <dbReference type="ChEBI" id="CHEBI:29105"/>
    </ligand>
</feature>
<feature type="binding site" evidence="4">
    <location>
        <position position="223"/>
    </location>
    <ligand>
        <name>substrate</name>
    </ligand>
</feature>
<feature type="binding site" evidence="4">
    <location>
        <position position="316"/>
    </location>
    <ligand>
        <name>Zn(2+)</name>
        <dbReference type="ChEBI" id="CHEBI:29105"/>
    </ligand>
</feature>
<comment type="function">
    <text evidence="4">Catalyzes the base-exchange of a guanine (G) residue with the queuine precursor 7-aminomethyl-7-deazaguanine (PreQ1) at position 34 (anticodon wobble position) in tRNAs with GU(N) anticodons (tRNA-Asp, -Asn, -His and -Tyr). Catalysis occurs through a double-displacement mechanism. The nucleophile active site attacks the C1' of nucleotide 34 to detach the guanine base from the RNA, forming a covalent enzyme-RNA intermediate. The proton acceptor active site deprotonates the incoming PreQ1, allowing a nucleophilic attack on the C1' of the ribose to form the product. After dissociation, two additional enzymatic reactions on the tRNA convert PreQ1 to queuine (Q), resulting in the hypermodified nucleoside queuosine (7-(((4,5-cis-dihydroxy-2-cyclopenten-1-yl)amino)methyl)-7-deazaguanosine).</text>
</comment>
<comment type="pathway">
    <text evidence="4">tRNA modification; tRNA-queuosine biosynthesis.</text>
</comment>
<dbReference type="NCBIfam" id="TIGR00430">
    <property type="entry name" value="Q_tRNA_tgt"/>
    <property type="match status" value="1"/>
</dbReference>
<feature type="domain" description="tRNA-guanine(15) transglycosylase-like" evidence="5">
    <location>
        <begin position="19"/>
        <end position="375"/>
    </location>
</feature>
<dbReference type="HOGENOM" id="CLU_022060_0_1_12"/>
<comment type="cofactor">
    <cofactor evidence="4">
        <name>Zn(2+)</name>
        <dbReference type="ChEBI" id="CHEBI:29105"/>
    </cofactor>
    <text evidence="4">Binds 1 zinc ion per subunit.</text>
</comment>
<dbReference type="PATRIC" id="fig|999432.5.peg.1921"/>
<proteinExistence type="inferred from homology"/>
<gene>
    <name evidence="4" type="primary">tgt</name>
    <name evidence="6" type="ORF">HMPREF9726_01852</name>
</gene>
<dbReference type="PANTHER" id="PTHR46499:SF1">
    <property type="entry name" value="QUEUINE TRNA-RIBOSYLTRANSFERASE"/>
    <property type="match status" value="1"/>
</dbReference>
<reference evidence="6" key="1">
    <citation type="submission" date="2012-01" db="EMBL/GenBank/DDBJ databases">
        <title>The Genome Sequence of Treponema denticola H-22.</title>
        <authorList>
            <consortium name="The Broad Institute Genome Sequencing Platform"/>
            <person name="Earl A."/>
            <person name="Ward D."/>
            <person name="Feldgarden M."/>
            <person name="Gevers D."/>
            <person name="Blanton J.M."/>
            <person name="Fenno C.J."/>
            <person name="Baranova O.V."/>
            <person name="Mathney J."/>
            <person name="Dewhirst F.E."/>
            <person name="Izard J."/>
            <person name="Young S.K."/>
            <person name="Zeng Q."/>
            <person name="Gargeya S."/>
            <person name="Fitzgerald M."/>
            <person name="Haas B."/>
            <person name="Abouelleil A."/>
            <person name="Alvarado L."/>
            <person name="Arachchi H.M."/>
            <person name="Berlin A."/>
            <person name="Chapman S.B."/>
            <person name="Gearin G."/>
            <person name="Goldberg J."/>
            <person name="Griggs A."/>
            <person name="Gujja S."/>
            <person name="Hansen M."/>
            <person name="Heiman D."/>
            <person name="Howarth C."/>
            <person name="Larimer J."/>
            <person name="Lui A."/>
            <person name="MacDonald P.J.P."/>
            <person name="McCowen C."/>
            <person name="Montmayeur A."/>
            <person name="Murphy C."/>
            <person name="Neiman D."/>
            <person name="Pearson M."/>
            <person name="Priest M."/>
            <person name="Roberts A."/>
            <person name="Saif S."/>
            <person name="Shea T."/>
            <person name="Sisk P."/>
            <person name="Stolte C."/>
            <person name="Sykes S."/>
            <person name="Wortman J."/>
            <person name="Nusbaum C."/>
            <person name="Birren B."/>
        </authorList>
    </citation>
    <scope>NUCLEOTIDE SEQUENCE [LARGE SCALE GENOMIC DNA]</scope>
    <source>
        <strain evidence="6">H-22</strain>
    </source>
</reference>
<dbReference type="RefSeq" id="WP_002681512.1">
    <property type="nucleotide sequence ID" value="NZ_CM001795.1"/>
</dbReference>
<feature type="active site" description="Nucleophile" evidence="4">
    <location>
        <position position="273"/>
    </location>
</feature>
<keyword evidence="3 4" id="KW-0819">tRNA processing</keyword>
<dbReference type="GO" id="GO:0005829">
    <property type="term" value="C:cytosol"/>
    <property type="evidence" value="ECO:0007669"/>
    <property type="project" value="TreeGrafter"/>
</dbReference>
<dbReference type="GO" id="GO:0008479">
    <property type="term" value="F:tRNA-guanosine(34) queuine transglycosylase activity"/>
    <property type="evidence" value="ECO:0007669"/>
    <property type="project" value="UniProtKB-UniRule"/>
</dbReference>
<evidence type="ECO:0000256" key="3">
    <source>
        <dbReference type="ARBA" id="ARBA00022694"/>
    </source>
</evidence>
<keyword evidence="4" id="KW-0479">Metal-binding</keyword>
<dbReference type="AlphaFoldDB" id="A0A0E2E280"/>
<keyword evidence="4" id="KW-0862">Zinc</keyword>
<dbReference type="GO" id="GO:0046872">
    <property type="term" value="F:metal ion binding"/>
    <property type="evidence" value="ECO:0007669"/>
    <property type="project" value="UniProtKB-KW"/>
</dbReference>
<dbReference type="InterPro" id="IPR036511">
    <property type="entry name" value="TGT-like_sf"/>
</dbReference>
<dbReference type="PANTHER" id="PTHR46499">
    <property type="entry name" value="QUEUINE TRNA-RIBOSYLTRANSFERASE"/>
    <property type="match status" value="1"/>
</dbReference>
<dbReference type="Gene3D" id="3.20.20.105">
    <property type="entry name" value="Queuine tRNA-ribosyltransferase-like"/>
    <property type="match status" value="1"/>
</dbReference>
<keyword evidence="4" id="KW-0671">Queuosine biosynthesis</keyword>
<dbReference type="NCBIfam" id="TIGR00449">
    <property type="entry name" value="tgt_general"/>
    <property type="match status" value="1"/>
</dbReference>
<dbReference type="SUPFAM" id="SSF51713">
    <property type="entry name" value="tRNA-guanine transglycosylase"/>
    <property type="match status" value="1"/>
</dbReference>